<comment type="catalytic activity">
    <reaction evidence="7">
        <text>cytidine(1402) in 16S rRNA + S-adenosyl-L-methionine = N(4)-methylcytidine(1402) in 16S rRNA + S-adenosyl-L-homocysteine + H(+)</text>
        <dbReference type="Rhea" id="RHEA:42928"/>
        <dbReference type="Rhea" id="RHEA-COMP:10286"/>
        <dbReference type="Rhea" id="RHEA-COMP:10287"/>
        <dbReference type="ChEBI" id="CHEBI:15378"/>
        <dbReference type="ChEBI" id="CHEBI:57856"/>
        <dbReference type="ChEBI" id="CHEBI:59789"/>
        <dbReference type="ChEBI" id="CHEBI:74506"/>
        <dbReference type="ChEBI" id="CHEBI:82748"/>
        <dbReference type="EC" id="2.1.1.199"/>
    </reaction>
</comment>
<comment type="function">
    <text evidence="7">Specifically methylates the N4 position of cytidine in position 1402 (C1402) of 16S rRNA.</text>
</comment>
<evidence type="ECO:0000256" key="3">
    <source>
        <dbReference type="ARBA" id="ARBA00022552"/>
    </source>
</evidence>
<gene>
    <name evidence="7" type="primary">rsmH</name>
    <name evidence="8" type="ORF">SAMN05216403_105110</name>
</gene>
<dbReference type="SUPFAM" id="SSF81799">
    <property type="entry name" value="Putative methyltransferase TM0872, insert domain"/>
    <property type="match status" value="1"/>
</dbReference>
<name>A0A1H5TW76_NITMU</name>
<dbReference type="InterPro" id="IPR029063">
    <property type="entry name" value="SAM-dependent_MTases_sf"/>
</dbReference>
<dbReference type="InterPro" id="IPR002903">
    <property type="entry name" value="RsmH"/>
</dbReference>
<dbReference type="FunFam" id="1.10.150.170:FF:000001">
    <property type="entry name" value="Ribosomal RNA small subunit methyltransferase H"/>
    <property type="match status" value="1"/>
</dbReference>
<dbReference type="KEGG" id="nmu:Nmul_A2502"/>
<evidence type="ECO:0000256" key="1">
    <source>
        <dbReference type="ARBA" id="ARBA00010396"/>
    </source>
</evidence>
<dbReference type="GO" id="GO:0005737">
    <property type="term" value="C:cytoplasm"/>
    <property type="evidence" value="ECO:0007669"/>
    <property type="project" value="UniProtKB-SubCell"/>
</dbReference>
<dbReference type="EC" id="2.1.1.199" evidence="7"/>
<evidence type="ECO:0000256" key="2">
    <source>
        <dbReference type="ARBA" id="ARBA00022490"/>
    </source>
</evidence>
<evidence type="ECO:0000313" key="8">
    <source>
        <dbReference type="EMBL" id="SEF66458.1"/>
    </source>
</evidence>
<evidence type="ECO:0000313" key="9">
    <source>
        <dbReference type="Proteomes" id="UP000236751"/>
    </source>
</evidence>
<feature type="binding site" evidence="7">
    <location>
        <position position="107"/>
    </location>
    <ligand>
        <name>S-adenosyl-L-methionine</name>
        <dbReference type="ChEBI" id="CHEBI:59789"/>
    </ligand>
</feature>
<accession>A0A1H5TW76</accession>
<protein>
    <recommendedName>
        <fullName evidence="7">Ribosomal RNA small subunit methyltransferase H</fullName>
        <ecNumber evidence="7">2.1.1.199</ecNumber>
    </recommendedName>
    <alternativeName>
        <fullName evidence="7">16S rRNA m(4)C1402 methyltransferase</fullName>
    </alternativeName>
    <alternativeName>
        <fullName evidence="7">rRNA (cytosine-N(4)-)-methyltransferase RsmH</fullName>
    </alternativeName>
</protein>
<keyword evidence="5 7" id="KW-0808">Transferase</keyword>
<dbReference type="Gene3D" id="3.40.50.150">
    <property type="entry name" value="Vaccinia Virus protein VP39"/>
    <property type="match status" value="1"/>
</dbReference>
<dbReference type="AlphaFoldDB" id="A0A1H5TW76"/>
<dbReference type="Pfam" id="PF01795">
    <property type="entry name" value="Methyltransf_5"/>
    <property type="match status" value="1"/>
</dbReference>
<dbReference type="HAMAP" id="MF_01007">
    <property type="entry name" value="16SrRNA_methyltr_H"/>
    <property type="match status" value="1"/>
</dbReference>
<keyword evidence="4 7" id="KW-0489">Methyltransferase</keyword>
<feature type="binding site" evidence="7">
    <location>
        <position position="100"/>
    </location>
    <ligand>
        <name>S-adenosyl-L-methionine</name>
        <dbReference type="ChEBI" id="CHEBI:59789"/>
    </ligand>
</feature>
<feature type="binding site" evidence="7">
    <location>
        <position position="55"/>
    </location>
    <ligand>
        <name>S-adenosyl-L-methionine</name>
        <dbReference type="ChEBI" id="CHEBI:59789"/>
    </ligand>
</feature>
<feature type="binding site" evidence="7">
    <location>
        <begin position="35"/>
        <end position="37"/>
    </location>
    <ligand>
        <name>S-adenosyl-L-methionine</name>
        <dbReference type="ChEBI" id="CHEBI:59789"/>
    </ligand>
</feature>
<organism evidence="8 9">
    <name type="scientific">Nitrosospira multiformis (strain ATCC 25196 / NCIMB 11849 / C 71)</name>
    <dbReference type="NCBI Taxonomy" id="323848"/>
    <lineage>
        <taxon>Bacteria</taxon>
        <taxon>Pseudomonadati</taxon>
        <taxon>Pseudomonadota</taxon>
        <taxon>Betaproteobacteria</taxon>
        <taxon>Nitrosomonadales</taxon>
        <taxon>Nitrosomonadaceae</taxon>
        <taxon>Nitrosospira</taxon>
    </lineage>
</organism>
<dbReference type="InterPro" id="IPR023397">
    <property type="entry name" value="SAM-dep_MeTrfase_MraW_recog"/>
</dbReference>
<sequence>MAEAGKHTTVLLQEAVEALALKPDGIYVDGTFGRGGHSRLILERLGKNGRLIAFDRDPVACAVGRSFGDERFCMVHSSYSRLQEVLRQLNIGQIDGVLLDLGVSSPQLEEATRGFSFSMEGPLDMRMDTTEGQTAAQWLASASEVQLEEVIKEYGEERFAKQIARAIVKARARQPLVTTSQLAAIVAAAIPARAREPKQNPATRTFQAIRIYLNQELERLSLALPQCVEMLKTGGRLVVISFHSLEDRIVKRFIREGANTDKLPKHLPLRADEVRRFSRASLQMVGKAVRPGVAEVECNPRARSAVMRVAERINTT</sequence>
<dbReference type="SUPFAM" id="SSF53335">
    <property type="entry name" value="S-adenosyl-L-methionine-dependent methyltransferases"/>
    <property type="match status" value="1"/>
</dbReference>
<comment type="similarity">
    <text evidence="1 7">Belongs to the methyltransferase superfamily. RsmH family.</text>
</comment>
<dbReference type="SMR" id="A0A1H5TW76"/>
<evidence type="ECO:0000256" key="7">
    <source>
        <dbReference type="HAMAP-Rule" id="MF_01007"/>
    </source>
</evidence>
<dbReference type="Proteomes" id="UP000236751">
    <property type="component" value="Unassembled WGS sequence"/>
</dbReference>
<keyword evidence="6 7" id="KW-0949">S-adenosyl-L-methionine</keyword>
<dbReference type="EMBL" id="FNVK01000005">
    <property type="protein sequence ID" value="SEF66458.1"/>
    <property type="molecule type" value="Genomic_DNA"/>
</dbReference>
<evidence type="ECO:0000256" key="6">
    <source>
        <dbReference type="ARBA" id="ARBA00022691"/>
    </source>
</evidence>
<reference evidence="8 9" key="1">
    <citation type="submission" date="2016-10" db="EMBL/GenBank/DDBJ databases">
        <authorList>
            <person name="de Groot N.N."/>
        </authorList>
    </citation>
    <scope>NUCLEOTIDE SEQUENCE [LARGE SCALE GENOMIC DNA]</scope>
    <source>
        <strain evidence="8 9">Nl13</strain>
    </source>
</reference>
<evidence type="ECO:0000256" key="4">
    <source>
        <dbReference type="ARBA" id="ARBA00022603"/>
    </source>
</evidence>
<dbReference type="PIRSF" id="PIRSF004486">
    <property type="entry name" value="MraW"/>
    <property type="match status" value="1"/>
</dbReference>
<dbReference type="PANTHER" id="PTHR11265:SF0">
    <property type="entry name" value="12S RRNA N4-METHYLCYTIDINE METHYLTRANSFERASE"/>
    <property type="match status" value="1"/>
</dbReference>
<proteinExistence type="inferred from homology"/>
<keyword evidence="2 7" id="KW-0963">Cytoplasm</keyword>
<dbReference type="Gene3D" id="1.10.150.170">
    <property type="entry name" value="Putative methyltransferase TM0872, insert domain"/>
    <property type="match status" value="1"/>
</dbReference>
<dbReference type="NCBIfam" id="TIGR00006">
    <property type="entry name" value="16S rRNA (cytosine(1402)-N(4))-methyltransferase RsmH"/>
    <property type="match status" value="1"/>
</dbReference>
<dbReference type="PANTHER" id="PTHR11265">
    <property type="entry name" value="S-ADENOSYL-METHYLTRANSFERASE MRAW"/>
    <property type="match status" value="1"/>
</dbReference>
<keyword evidence="3 7" id="KW-0698">rRNA processing</keyword>
<comment type="subcellular location">
    <subcellularLocation>
        <location evidence="7">Cytoplasm</location>
    </subcellularLocation>
</comment>
<dbReference type="GO" id="GO:0071424">
    <property type="term" value="F:rRNA (cytosine-N4-)-methyltransferase activity"/>
    <property type="evidence" value="ECO:0007669"/>
    <property type="project" value="UniProtKB-UniRule"/>
</dbReference>
<dbReference type="OrthoDB" id="9806637at2"/>
<dbReference type="GO" id="GO:0070475">
    <property type="term" value="P:rRNA base methylation"/>
    <property type="evidence" value="ECO:0007669"/>
    <property type="project" value="UniProtKB-UniRule"/>
</dbReference>
<feature type="binding site" evidence="7">
    <location>
        <position position="79"/>
    </location>
    <ligand>
        <name>S-adenosyl-L-methionine</name>
        <dbReference type="ChEBI" id="CHEBI:59789"/>
    </ligand>
</feature>
<evidence type="ECO:0000256" key="5">
    <source>
        <dbReference type="ARBA" id="ARBA00022679"/>
    </source>
</evidence>
<dbReference type="RefSeq" id="WP_011381790.1">
    <property type="nucleotide sequence ID" value="NC_007614.1"/>
</dbReference>